<sequence>VTNPKINTSSIWQLHRSLLFSVYLPSSLMSYCQGSLLLVIPLYALELGASPAITAFIFSLRGLGNMVADLPAGYITARFGNKTAMLLGLTMMSTAGLTGMHISTSLHLGLLSFIAGCAMALWLLARLTLVGDSVPTDHRGKALSTMGGLQRVAGLLGPVSTGFIALTYGYSAVFMMIAIISSITLVLIGFTIRAHVPKKPVINSIAHNHPIKVGLAGLKSLLHRHRSIYMTAGLAVLLLTVVRSARQLLIPLW</sequence>
<dbReference type="Pfam" id="PF07690">
    <property type="entry name" value="MFS_1"/>
    <property type="match status" value="1"/>
</dbReference>
<keyword evidence="3" id="KW-1003">Cell membrane</keyword>
<dbReference type="PANTHER" id="PTHR23517">
    <property type="entry name" value="RESISTANCE PROTEIN MDTM, PUTATIVE-RELATED-RELATED"/>
    <property type="match status" value="1"/>
</dbReference>
<organism evidence="9">
    <name type="scientific">marine metagenome</name>
    <dbReference type="NCBI Taxonomy" id="408172"/>
    <lineage>
        <taxon>unclassified sequences</taxon>
        <taxon>metagenomes</taxon>
        <taxon>ecological metagenomes</taxon>
    </lineage>
</organism>
<feature type="transmembrane region" description="Helical" evidence="7">
    <location>
        <begin position="108"/>
        <end position="127"/>
    </location>
</feature>
<gene>
    <name evidence="9" type="ORF">METZ01_LOCUS342372</name>
</gene>
<accession>A0A382QXE7</accession>
<name>A0A382QXE7_9ZZZZ</name>
<keyword evidence="4 7" id="KW-0812">Transmembrane</keyword>
<dbReference type="InterPro" id="IPR036259">
    <property type="entry name" value="MFS_trans_sf"/>
</dbReference>
<feature type="transmembrane region" description="Helical" evidence="7">
    <location>
        <begin position="172"/>
        <end position="192"/>
    </location>
</feature>
<evidence type="ECO:0000256" key="1">
    <source>
        <dbReference type="ARBA" id="ARBA00004651"/>
    </source>
</evidence>
<dbReference type="GO" id="GO:0022857">
    <property type="term" value="F:transmembrane transporter activity"/>
    <property type="evidence" value="ECO:0007669"/>
    <property type="project" value="InterPro"/>
</dbReference>
<dbReference type="GO" id="GO:0005886">
    <property type="term" value="C:plasma membrane"/>
    <property type="evidence" value="ECO:0007669"/>
    <property type="project" value="UniProtKB-SubCell"/>
</dbReference>
<dbReference type="PROSITE" id="PS50850">
    <property type="entry name" value="MFS"/>
    <property type="match status" value="1"/>
</dbReference>
<comment type="subcellular location">
    <subcellularLocation>
        <location evidence="1">Cell membrane</location>
        <topology evidence="1">Multi-pass membrane protein</topology>
    </subcellularLocation>
</comment>
<dbReference type="InterPro" id="IPR020846">
    <property type="entry name" value="MFS_dom"/>
</dbReference>
<proteinExistence type="predicted"/>
<evidence type="ECO:0000256" key="7">
    <source>
        <dbReference type="SAM" id="Phobius"/>
    </source>
</evidence>
<evidence type="ECO:0000256" key="6">
    <source>
        <dbReference type="ARBA" id="ARBA00023136"/>
    </source>
</evidence>
<keyword evidence="2" id="KW-0813">Transport</keyword>
<evidence type="ECO:0000256" key="5">
    <source>
        <dbReference type="ARBA" id="ARBA00022989"/>
    </source>
</evidence>
<reference evidence="9" key="1">
    <citation type="submission" date="2018-05" db="EMBL/GenBank/DDBJ databases">
        <authorList>
            <person name="Lanie J.A."/>
            <person name="Ng W.-L."/>
            <person name="Kazmierczak K.M."/>
            <person name="Andrzejewski T.M."/>
            <person name="Davidsen T.M."/>
            <person name="Wayne K.J."/>
            <person name="Tettelin H."/>
            <person name="Glass J.I."/>
            <person name="Rusch D."/>
            <person name="Podicherti R."/>
            <person name="Tsui H.-C.T."/>
            <person name="Winkler M.E."/>
        </authorList>
    </citation>
    <scope>NUCLEOTIDE SEQUENCE</scope>
</reference>
<evidence type="ECO:0000256" key="4">
    <source>
        <dbReference type="ARBA" id="ARBA00022692"/>
    </source>
</evidence>
<feature type="non-terminal residue" evidence="9">
    <location>
        <position position="1"/>
    </location>
</feature>
<evidence type="ECO:0000313" key="9">
    <source>
        <dbReference type="EMBL" id="SVC89518.1"/>
    </source>
</evidence>
<evidence type="ECO:0000259" key="8">
    <source>
        <dbReference type="PROSITE" id="PS50850"/>
    </source>
</evidence>
<dbReference type="EMBL" id="UINC01117231">
    <property type="protein sequence ID" value="SVC89518.1"/>
    <property type="molecule type" value="Genomic_DNA"/>
</dbReference>
<dbReference type="AlphaFoldDB" id="A0A382QXE7"/>
<feature type="transmembrane region" description="Helical" evidence="7">
    <location>
        <begin position="228"/>
        <end position="245"/>
    </location>
</feature>
<evidence type="ECO:0000256" key="2">
    <source>
        <dbReference type="ARBA" id="ARBA00022448"/>
    </source>
</evidence>
<feature type="non-terminal residue" evidence="9">
    <location>
        <position position="253"/>
    </location>
</feature>
<dbReference type="InterPro" id="IPR050171">
    <property type="entry name" value="MFS_Transporters"/>
</dbReference>
<protein>
    <recommendedName>
        <fullName evidence="8">Major facilitator superfamily (MFS) profile domain-containing protein</fullName>
    </recommendedName>
</protein>
<dbReference type="InterPro" id="IPR011701">
    <property type="entry name" value="MFS"/>
</dbReference>
<dbReference type="Gene3D" id="1.20.1250.20">
    <property type="entry name" value="MFS general substrate transporter like domains"/>
    <property type="match status" value="1"/>
</dbReference>
<dbReference type="SUPFAM" id="SSF103473">
    <property type="entry name" value="MFS general substrate transporter"/>
    <property type="match status" value="1"/>
</dbReference>
<keyword evidence="6 7" id="KW-0472">Membrane</keyword>
<feature type="domain" description="Major facilitator superfamily (MFS) profile" evidence="8">
    <location>
        <begin position="18"/>
        <end position="253"/>
    </location>
</feature>
<evidence type="ECO:0000256" key="3">
    <source>
        <dbReference type="ARBA" id="ARBA00022475"/>
    </source>
</evidence>
<keyword evidence="5 7" id="KW-1133">Transmembrane helix</keyword>
<feature type="transmembrane region" description="Helical" evidence="7">
    <location>
        <begin position="84"/>
        <end position="102"/>
    </location>
</feature>